<organism evidence="1 2">
    <name type="scientific">Hevea brasiliensis</name>
    <name type="common">Para rubber tree</name>
    <name type="synonym">Siphonia brasiliensis</name>
    <dbReference type="NCBI Taxonomy" id="3981"/>
    <lineage>
        <taxon>Eukaryota</taxon>
        <taxon>Viridiplantae</taxon>
        <taxon>Streptophyta</taxon>
        <taxon>Embryophyta</taxon>
        <taxon>Tracheophyta</taxon>
        <taxon>Spermatophyta</taxon>
        <taxon>Magnoliopsida</taxon>
        <taxon>eudicotyledons</taxon>
        <taxon>Gunneridae</taxon>
        <taxon>Pentapetalae</taxon>
        <taxon>rosids</taxon>
        <taxon>fabids</taxon>
        <taxon>Malpighiales</taxon>
        <taxon>Euphorbiaceae</taxon>
        <taxon>Crotonoideae</taxon>
        <taxon>Micrandreae</taxon>
        <taxon>Hevea</taxon>
    </lineage>
</organism>
<evidence type="ECO:0000313" key="2">
    <source>
        <dbReference type="Proteomes" id="UP000467840"/>
    </source>
</evidence>
<name>A0A6A6LH15_HEVBR</name>
<dbReference type="Proteomes" id="UP000467840">
    <property type="component" value="Chromosome 1"/>
</dbReference>
<evidence type="ECO:0000313" key="1">
    <source>
        <dbReference type="EMBL" id="KAF2298899.1"/>
    </source>
</evidence>
<keyword evidence="2" id="KW-1185">Reference proteome</keyword>
<reference evidence="1 2" key="1">
    <citation type="journal article" date="2020" name="Mol. Plant">
        <title>The Chromosome-Based Rubber Tree Genome Provides New Insights into Spurge Genome Evolution and Rubber Biosynthesis.</title>
        <authorList>
            <person name="Liu J."/>
            <person name="Shi C."/>
            <person name="Shi C.C."/>
            <person name="Li W."/>
            <person name="Zhang Q.J."/>
            <person name="Zhang Y."/>
            <person name="Li K."/>
            <person name="Lu H.F."/>
            <person name="Shi C."/>
            <person name="Zhu S.T."/>
            <person name="Xiao Z.Y."/>
            <person name="Nan H."/>
            <person name="Yue Y."/>
            <person name="Zhu X.G."/>
            <person name="Wu Y."/>
            <person name="Hong X.N."/>
            <person name="Fan G.Y."/>
            <person name="Tong Y."/>
            <person name="Zhang D."/>
            <person name="Mao C.L."/>
            <person name="Liu Y.L."/>
            <person name="Hao S.J."/>
            <person name="Liu W.Q."/>
            <person name="Lv M.Q."/>
            <person name="Zhang H.B."/>
            <person name="Liu Y."/>
            <person name="Hu-Tang G.R."/>
            <person name="Wang J.P."/>
            <person name="Wang J.H."/>
            <person name="Sun Y.H."/>
            <person name="Ni S.B."/>
            <person name="Chen W.B."/>
            <person name="Zhang X.C."/>
            <person name="Jiao Y.N."/>
            <person name="Eichler E.E."/>
            <person name="Li G.H."/>
            <person name="Liu X."/>
            <person name="Gao L.Z."/>
        </authorList>
    </citation>
    <scope>NUCLEOTIDE SEQUENCE [LARGE SCALE GENOMIC DNA]</scope>
    <source>
        <strain evidence="2">cv. GT1</strain>
        <tissue evidence="1">Leaf</tissue>
    </source>
</reference>
<comment type="caution">
    <text evidence="1">The sequence shown here is derived from an EMBL/GenBank/DDBJ whole genome shotgun (WGS) entry which is preliminary data.</text>
</comment>
<sequence length="237" mass="26456">MTTVISLIDNVFCSNRSNLLEIDNDNDELHGINRATFKVQISYEDNNSDIESPGNATGEDTLATGAALQVSGVKGDDSECLLVTFMRLGELSSSDIASSNACFARWVRDTNKTSFLCAAAPFRPVGRVRDANYISVLCTFPPKSPVPSQVPLREDKRDAIFIRVQSSSRSLYFTLHSHLRHPSQNSSDPNFSKTLVHSSIVSFWWSSFLFSVEHPYSRVEQEGDRCSGRPQREKEEI</sequence>
<protein>
    <submittedName>
        <fullName evidence="1">Uncharacterized protein</fullName>
    </submittedName>
</protein>
<proteinExistence type="predicted"/>
<gene>
    <name evidence="1" type="ORF">GH714_028986</name>
</gene>
<dbReference type="AlphaFoldDB" id="A0A6A6LH15"/>
<accession>A0A6A6LH15</accession>
<dbReference type="EMBL" id="JAAGAX010000011">
    <property type="protein sequence ID" value="KAF2298899.1"/>
    <property type="molecule type" value="Genomic_DNA"/>
</dbReference>